<gene>
    <name evidence="1" type="ORF">PQR63_22325</name>
</gene>
<keyword evidence="2" id="KW-1185">Reference proteome</keyword>
<protein>
    <submittedName>
        <fullName evidence="1">DUF3088 domain-containing protein</fullName>
    </submittedName>
</protein>
<dbReference type="Pfam" id="PF11287">
    <property type="entry name" value="DUF3088"/>
    <property type="match status" value="1"/>
</dbReference>
<sequence>MSRDLLLLLEPGFTDQKYPGDRFICPDGAPIEGLLAGDPDHVSKLDIRRLPFAKPRQVVVDALDADHQSLPVLILGDEQPLPADAQHVQQLGNKHFVTDTRRILDLLAERHGFFKTH</sequence>
<dbReference type="InterPro" id="IPR021439">
    <property type="entry name" value="DUF3088"/>
</dbReference>
<name>A0ABW8ZDS1_9BURK</name>
<dbReference type="EMBL" id="JAQQFR010000019">
    <property type="protein sequence ID" value="MFL9881151.1"/>
    <property type="molecule type" value="Genomic_DNA"/>
</dbReference>
<proteinExistence type="predicted"/>
<comment type="caution">
    <text evidence="1">The sequence shown here is derived from an EMBL/GenBank/DDBJ whole genome shotgun (WGS) entry which is preliminary data.</text>
</comment>
<evidence type="ECO:0000313" key="2">
    <source>
        <dbReference type="Proteomes" id="UP001629214"/>
    </source>
</evidence>
<evidence type="ECO:0000313" key="1">
    <source>
        <dbReference type="EMBL" id="MFL9881151.1"/>
    </source>
</evidence>
<dbReference type="Proteomes" id="UP001629214">
    <property type="component" value="Unassembled WGS sequence"/>
</dbReference>
<organism evidence="1 2">
    <name type="scientific">Herbaspirillum rhizosphaerae</name>
    <dbReference type="NCBI Taxonomy" id="346179"/>
    <lineage>
        <taxon>Bacteria</taxon>
        <taxon>Pseudomonadati</taxon>
        <taxon>Pseudomonadota</taxon>
        <taxon>Betaproteobacteria</taxon>
        <taxon>Burkholderiales</taxon>
        <taxon>Oxalobacteraceae</taxon>
        <taxon>Herbaspirillum</taxon>
    </lineage>
</organism>
<reference evidence="1 2" key="1">
    <citation type="journal article" date="2024" name="Chem. Sci.">
        <title>Discovery of megapolipeptins by genome mining of a Burkholderiales bacteria collection.</title>
        <authorList>
            <person name="Paulo B.S."/>
            <person name="Recchia M.J.J."/>
            <person name="Lee S."/>
            <person name="Fergusson C.H."/>
            <person name="Romanowski S.B."/>
            <person name="Hernandez A."/>
            <person name="Krull N."/>
            <person name="Liu D.Y."/>
            <person name="Cavanagh H."/>
            <person name="Bos A."/>
            <person name="Gray C.A."/>
            <person name="Murphy B.T."/>
            <person name="Linington R.G."/>
            <person name="Eustaquio A.S."/>
        </authorList>
    </citation>
    <scope>NUCLEOTIDE SEQUENCE [LARGE SCALE GENOMIC DNA]</scope>
    <source>
        <strain evidence="1 2">RL21-008-BIB-B</strain>
    </source>
</reference>
<dbReference type="RefSeq" id="WP_408170323.1">
    <property type="nucleotide sequence ID" value="NZ_JAQQFR010000019.1"/>
</dbReference>
<accession>A0ABW8ZDS1</accession>